<dbReference type="AlphaFoldDB" id="A0A2A5J566"/>
<feature type="transmembrane region" description="Helical" evidence="1">
    <location>
        <begin position="20"/>
        <end position="40"/>
    </location>
</feature>
<keyword evidence="1" id="KW-0472">Membrane</keyword>
<dbReference type="RefSeq" id="WP_099698413.1">
    <property type="nucleotide sequence ID" value="NZ_NOVD01000031.1"/>
</dbReference>
<name>A0A2A5J566_RHOSG</name>
<sequence length="248" mass="26536">MSELASTAGRWVSEHRRPLTIGGVVVAVSALIIGIVSVVAQRDDPVDMQAYAVPIVSINDIPAREFIGWSQQAVDVRPQNSPVPERMSAPDNGQCVPGGKLQTAVQSMVLSGSRWSGNKFVNPGGAQIMNVQLSNSPNTNPDVIDDWLSSCAQTHLVVDGAGDQELRLASLPVTPEFYRLDDARVYTATLEGDRTMTTMTGWGVADGITVQVDFTFVGQPSDEAIAQFDVVWRAQAGKLVGMQEAGVL</sequence>
<evidence type="ECO:0008006" key="4">
    <source>
        <dbReference type="Google" id="ProtNLM"/>
    </source>
</evidence>
<keyword evidence="1" id="KW-1133">Transmembrane helix</keyword>
<protein>
    <recommendedName>
        <fullName evidence="4">Sensor domain-containing protein</fullName>
    </recommendedName>
</protein>
<keyword evidence="1" id="KW-0812">Transmembrane</keyword>
<evidence type="ECO:0000313" key="2">
    <source>
        <dbReference type="EMBL" id="PCK24377.1"/>
    </source>
</evidence>
<organism evidence="2 3">
    <name type="scientific">Rhodococcus qingshengii</name>
    <dbReference type="NCBI Taxonomy" id="334542"/>
    <lineage>
        <taxon>Bacteria</taxon>
        <taxon>Bacillati</taxon>
        <taxon>Actinomycetota</taxon>
        <taxon>Actinomycetes</taxon>
        <taxon>Mycobacteriales</taxon>
        <taxon>Nocardiaceae</taxon>
        <taxon>Rhodococcus</taxon>
        <taxon>Rhodococcus erythropolis group</taxon>
    </lineage>
</organism>
<evidence type="ECO:0000256" key="1">
    <source>
        <dbReference type="SAM" id="Phobius"/>
    </source>
</evidence>
<evidence type="ECO:0000313" key="3">
    <source>
        <dbReference type="Proteomes" id="UP000230886"/>
    </source>
</evidence>
<dbReference type="EMBL" id="NOVD01000031">
    <property type="protein sequence ID" value="PCK24377.1"/>
    <property type="molecule type" value="Genomic_DNA"/>
</dbReference>
<comment type="caution">
    <text evidence="2">The sequence shown here is derived from an EMBL/GenBank/DDBJ whole genome shotgun (WGS) entry which is preliminary data.</text>
</comment>
<dbReference type="Proteomes" id="UP000230886">
    <property type="component" value="Unassembled WGS sequence"/>
</dbReference>
<gene>
    <name evidence="2" type="ORF">CHR55_26165</name>
</gene>
<accession>A0A2A5J566</accession>
<proteinExistence type="predicted"/>
<reference evidence="2 3" key="1">
    <citation type="submission" date="2017-07" db="EMBL/GenBank/DDBJ databases">
        <title>Draft sequence of Rhodococcus enclensis 23b-28.</title>
        <authorList>
            <person name="Besaury L."/>
            <person name="Sancelme M."/>
            <person name="Amato P."/>
            <person name="Lallement A."/>
            <person name="Delort A.-M."/>
        </authorList>
    </citation>
    <scope>NUCLEOTIDE SEQUENCE [LARGE SCALE GENOMIC DNA]</scope>
    <source>
        <strain evidence="2 3">23b-28</strain>
    </source>
</reference>